<protein>
    <submittedName>
        <fullName evidence="2">F-box domain-containing protein</fullName>
    </submittedName>
</protein>
<dbReference type="WBParaSite" id="ES5_v2.g24160.t1">
    <property type="protein sequence ID" value="ES5_v2.g24160.t1"/>
    <property type="gene ID" value="ES5_v2.g24160"/>
</dbReference>
<reference evidence="2" key="1">
    <citation type="submission" date="2022-11" db="UniProtKB">
        <authorList>
            <consortium name="WormBaseParasite"/>
        </authorList>
    </citation>
    <scope>IDENTIFICATION</scope>
</reference>
<evidence type="ECO:0000313" key="2">
    <source>
        <dbReference type="WBParaSite" id="ES5_v2.g24160.t1"/>
    </source>
</evidence>
<accession>A0AC34G3G2</accession>
<proteinExistence type="predicted"/>
<evidence type="ECO:0000313" key="1">
    <source>
        <dbReference type="Proteomes" id="UP000887579"/>
    </source>
</evidence>
<dbReference type="Proteomes" id="UP000887579">
    <property type="component" value="Unplaced"/>
</dbReference>
<name>A0AC34G3G2_9BILA</name>
<sequence>MKALYSEIKSVENDSEKWFKLLLEANDDDFVKNNVEYRLGTNLHDIKLWKLYIEFLKKQSDHKLLLKVYSKYCRFFLDDFEMLKLYQDEMSNYGSVNLCWTQLLDFEVLNGNTEDYDNVSVDKNEEYQSYETPAIPLDKKLFSNFFDTYFVQVFSLPKPLVLYVLDHANHRLLRNLFNSCKFFFDKKSTPICYRLEESTSIKSYFDQETLMLKDVENLELFLNKTHVTTSIECPYKQSMNFISNIIPRLSKCEAKYLNLCGQNVTFKELKFLIQHGGVLRLSITHGEIKEEKNELVDYVKIMEYLPNVKKLALPLVKYYANSTNDLMAQKRNKKFSRFYLSICGEPFDPHEFRKFIIENRDKKLDVCLRFDISFDPDFVQNMREIMEDYERSCEKTRIVVRSE</sequence>
<organism evidence="1 2">
    <name type="scientific">Panagrolaimus sp. ES5</name>
    <dbReference type="NCBI Taxonomy" id="591445"/>
    <lineage>
        <taxon>Eukaryota</taxon>
        <taxon>Metazoa</taxon>
        <taxon>Ecdysozoa</taxon>
        <taxon>Nematoda</taxon>
        <taxon>Chromadorea</taxon>
        <taxon>Rhabditida</taxon>
        <taxon>Tylenchina</taxon>
        <taxon>Panagrolaimomorpha</taxon>
        <taxon>Panagrolaimoidea</taxon>
        <taxon>Panagrolaimidae</taxon>
        <taxon>Panagrolaimus</taxon>
    </lineage>
</organism>